<evidence type="ECO:0008006" key="5">
    <source>
        <dbReference type="Google" id="ProtNLM"/>
    </source>
</evidence>
<feature type="compositionally biased region" description="Low complexity" evidence="1">
    <location>
        <begin position="29"/>
        <end position="58"/>
    </location>
</feature>
<name>A0ABU8LH64_9MICO</name>
<comment type="caution">
    <text evidence="3">The sequence shown here is derived from an EMBL/GenBank/DDBJ whole genome shotgun (WGS) entry which is preliminary data.</text>
</comment>
<keyword evidence="4" id="KW-1185">Reference proteome</keyword>
<evidence type="ECO:0000256" key="2">
    <source>
        <dbReference type="SAM" id="SignalP"/>
    </source>
</evidence>
<dbReference type="RefSeq" id="WP_337317363.1">
    <property type="nucleotide sequence ID" value="NZ_JBBDGN010000002.1"/>
</dbReference>
<dbReference type="Proteomes" id="UP001366085">
    <property type="component" value="Unassembled WGS sequence"/>
</dbReference>
<evidence type="ECO:0000256" key="1">
    <source>
        <dbReference type="SAM" id="MobiDB-lite"/>
    </source>
</evidence>
<proteinExistence type="predicted"/>
<gene>
    <name evidence="3" type="ORF">WDU93_03155</name>
</gene>
<keyword evidence="2" id="KW-0732">Signal</keyword>
<evidence type="ECO:0000313" key="4">
    <source>
        <dbReference type="Proteomes" id="UP001366085"/>
    </source>
</evidence>
<protein>
    <recommendedName>
        <fullName evidence="5">DUF3558 domain-containing protein</fullName>
    </recommendedName>
</protein>
<dbReference type="PROSITE" id="PS51257">
    <property type="entry name" value="PROKAR_LIPOPROTEIN"/>
    <property type="match status" value="1"/>
</dbReference>
<feature type="region of interest" description="Disordered" evidence="1">
    <location>
        <begin position="29"/>
        <end position="59"/>
    </location>
</feature>
<evidence type="ECO:0000313" key="3">
    <source>
        <dbReference type="EMBL" id="MEJ1090681.1"/>
    </source>
</evidence>
<reference evidence="3 4" key="1">
    <citation type="submission" date="2024-02" db="EMBL/GenBank/DDBJ databases">
        <authorList>
            <person name="Saticioglu I.B."/>
        </authorList>
    </citation>
    <scope>NUCLEOTIDE SEQUENCE [LARGE SCALE GENOMIC DNA]</scope>
    <source>
        <strain evidence="3 4">Mu-43</strain>
    </source>
</reference>
<sequence>MKTRFAFAGAAALLALVLSGCGGAADPVASNAPAASASASSESTTSPQPTASSDPDAATVPIPTDCRAILAPAVLAELDGIPLNDPAFDPSGSLEDGSLRCVWADPGADTTSLVTEIMGLGRESAMELLNALADDDGFTCYAPDGGTRCEKTWENEQYPVTDGRTLFWRDGVLIDTRYSNLAPSGYTASIVEYMFPSPQPTATPSPTP</sequence>
<feature type="signal peptide" evidence="2">
    <location>
        <begin position="1"/>
        <end position="24"/>
    </location>
</feature>
<accession>A0ABU8LH64</accession>
<organism evidence="3 4">
    <name type="scientific">Microbacterium istanbulense</name>
    <dbReference type="NCBI Taxonomy" id="3122049"/>
    <lineage>
        <taxon>Bacteria</taxon>
        <taxon>Bacillati</taxon>
        <taxon>Actinomycetota</taxon>
        <taxon>Actinomycetes</taxon>
        <taxon>Micrococcales</taxon>
        <taxon>Microbacteriaceae</taxon>
        <taxon>Microbacterium</taxon>
    </lineage>
</organism>
<dbReference type="EMBL" id="JBBDGN010000002">
    <property type="protein sequence ID" value="MEJ1090681.1"/>
    <property type="molecule type" value="Genomic_DNA"/>
</dbReference>
<feature type="chain" id="PRO_5046748579" description="DUF3558 domain-containing protein" evidence="2">
    <location>
        <begin position="25"/>
        <end position="208"/>
    </location>
</feature>